<name>A0A6G7WKM0_9LACT</name>
<proteinExistence type="predicted"/>
<keyword evidence="2" id="KW-1185">Reference proteome</keyword>
<protein>
    <submittedName>
        <fullName evidence="1">Uncharacterized protein</fullName>
    </submittedName>
</protein>
<dbReference type="RefSeq" id="WP_166063807.1">
    <property type="nucleotide sequence ID" value="NZ_CP049890.1"/>
</dbReference>
<evidence type="ECO:0000313" key="2">
    <source>
        <dbReference type="Proteomes" id="UP000501830"/>
    </source>
</evidence>
<accession>A0A6G7WKM0</accession>
<dbReference type="GeneID" id="94553953"/>
<dbReference type="Proteomes" id="UP000501830">
    <property type="component" value="Plasmid p_unnamed1"/>
</dbReference>
<geneLocation type="plasmid" evidence="1 2">
    <name>p_unnamed1</name>
</geneLocation>
<dbReference type="KEGG" id="jpo:G7058_11705"/>
<dbReference type="AlphaFoldDB" id="A0A6G7WKM0"/>
<evidence type="ECO:0000313" key="1">
    <source>
        <dbReference type="EMBL" id="QIK52786.1"/>
    </source>
</evidence>
<organism evidence="1 2">
    <name type="scientific">Jeotgalibaca porci</name>
    <dbReference type="NCBI Taxonomy" id="1868793"/>
    <lineage>
        <taxon>Bacteria</taxon>
        <taxon>Bacillati</taxon>
        <taxon>Bacillota</taxon>
        <taxon>Bacilli</taxon>
        <taxon>Lactobacillales</taxon>
        <taxon>Carnobacteriaceae</taxon>
        <taxon>Jeotgalibaca</taxon>
    </lineage>
</organism>
<keyword evidence="1" id="KW-0614">Plasmid</keyword>
<sequence>MKKILLGLFSLLFVSFFLLNGESVYADESGETSFVMIAPHLDLSIVSEEDMAILKSQGWDFTGEVPTLVQTEEELSFEIADSVVGTTINLGDLFEDMDQADNKTRQKWVIYADFQCTTSRLKSL</sequence>
<gene>
    <name evidence="1" type="ORF">G7058_11705</name>
</gene>
<dbReference type="EMBL" id="CP049890">
    <property type="protein sequence ID" value="QIK52786.1"/>
    <property type="molecule type" value="Genomic_DNA"/>
</dbReference>
<reference evidence="1 2" key="1">
    <citation type="journal article" date="2017" name="Int. J. Syst. Evol. Microbiol.">
        <title>Jeotgalibaca porci sp. nov. and Jeotgalibaca arthritidis sp. nov., isolated from pigs, and emended description of the genus Jeotgalibaca.</title>
        <authorList>
            <person name="Zamora L."/>
            <person name="Perez-Sancho M."/>
            <person name="Dominguez L."/>
            <person name="Fernandez-Garayzabal J.F."/>
            <person name="Vela A.I."/>
        </authorList>
    </citation>
    <scope>NUCLEOTIDE SEQUENCE [LARGE SCALE GENOMIC DNA]</scope>
    <source>
        <strain evidence="1 2">CCUG 69148</strain>
        <plasmid evidence="1 2">p_unnamed1</plasmid>
    </source>
</reference>